<evidence type="ECO:0000313" key="1">
    <source>
        <dbReference type="EMBL" id="KAK3897913.1"/>
    </source>
</evidence>
<dbReference type="Proteomes" id="UP001303889">
    <property type="component" value="Unassembled WGS sequence"/>
</dbReference>
<comment type="caution">
    <text evidence="1">The sequence shown here is derived from an EMBL/GenBank/DDBJ whole genome shotgun (WGS) entry which is preliminary data.</text>
</comment>
<organism evidence="1 2">
    <name type="scientific">Staphylotrichum tortipilum</name>
    <dbReference type="NCBI Taxonomy" id="2831512"/>
    <lineage>
        <taxon>Eukaryota</taxon>
        <taxon>Fungi</taxon>
        <taxon>Dikarya</taxon>
        <taxon>Ascomycota</taxon>
        <taxon>Pezizomycotina</taxon>
        <taxon>Sordariomycetes</taxon>
        <taxon>Sordariomycetidae</taxon>
        <taxon>Sordariales</taxon>
        <taxon>Chaetomiaceae</taxon>
        <taxon>Staphylotrichum</taxon>
    </lineage>
</organism>
<protein>
    <submittedName>
        <fullName evidence="1">Uncharacterized protein</fullName>
    </submittedName>
</protein>
<keyword evidence="2" id="KW-1185">Reference proteome</keyword>
<proteinExistence type="predicted"/>
<dbReference type="EMBL" id="MU856042">
    <property type="protein sequence ID" value="KAK3897913.1"/>
    <property type="molecule type" value="Genomic_DNA"/>
</dbReference>
<sequence length="551" mass="62131">MTAQEPRPTGGLLSASVEIIVHILQRCHSSRDLVALVSTCRHVYLAWRGNVAAAIWPLWLREIPHFEDAIMAARMTALVVEAERRGELPPTRISPGQPQLQHQQPSLSEVTAAFGLYVLSRGVASCFCMQHLERPDCWADEPRGDCHPGRDWFIAGDGWSEEWCCSPSEGRSQMPEWRARVSHAVFRLLIVGAALTGAYQEPLFRAREHPDPDIQALAQRAQRVAPGVEGRGTLTQKEMDFLLQFAVCDLDATLEAQDAVFGPIADWLLESILSDETSRQAMTLRFEERRGRARFCLEEAGHYPGCPLGTTLADGRGTHSDVHLIVWELMKMMWLVSRIRLDSPWYGIFDRDTPCPPSSRGADAGGSRWGPLETESAVAVYFGVFRAEETFLKPVFGSHPRVQSWMSDRLYMKTYPAVPATPEQDRGDGKHSCRASSVQMFFDHIFAHSGRPNHFENFNDTSPVAPLELKFFEYFLQRHLGLCFDCDFFGPQDFVSMEIFEATATIFSQDDVESRHPMQVYLNHGDFLDGSELLIGHPPPSERVYQAPRRL</sequence>
<reference evidence="1" key="1">
    <citation type="journal article" date="2023" name="Mol. Phylogenet. Evol.">
        <title>Genome-scale phylogeny and comparative genomics of the fungal order Sordariales.</title>
        <authorList>
            <person name="Hensen N."/>
            <person name="Bonometti L."/>
            <person name="Westerberg I."/>
            <person name="Brannstrom I.O."/>
            <person name="Guillou S."/>
            <person name="Cros-Aarteil S."/>
            <person name="Calhoun S."/>
            <person name="Haridas S."/>
            <person name="Kuo A."/>
            <person name="Mondo S."/>
            <person name="Pangilinan J."/>
            <person name="Riley R."/>
            <person name="LaButti K."/>
            <person name="Andreopoulos B."/>
            <person name="Lipzen A."/>
            <person name="Chen C."/>
            <person name="Yan M."/>
            <person name="Daum C."/>
            <person name="Ng V."/>
            <person name="Clum A."/>
            <person name="Steindorff A."/>
            <person name="Ohm R.A."/>
            <person name="Martin F."/>
            <person name="Silar P."/>
            <person name="Natvig D.O."/>
            <person name="Lalanne C."/>
            <person name="Gautier V."/>
            <person name="Ament-Velasquez S.L."/>
            <person name="Kruys A."/>
            <person name="Hutchinson M.I."/>
            <person name="Powell A.J."/>
            <person name="Barry K."/>
            <person name="Miller A.N."/>
            <person name="Grigoriev I.V."/>
            <person name="Debuchy R."/>
            <person name="Gladieux P."/>
            <person name="Hiltunen Thoren M."/>
            <person name="Johannesson H."/>
        </authorList>
    </citation>
    <scope>NUCLEOTIDE SEQUENCE</scope>
    <source>
        <strain evidence="1">CBS 103.79</strain>
    </source>
</reference>
<accession>A0AAN6MDA0</accession>
<dbReference type="AlphaFoldDB" id="A0AAN6MDA0"/>
<name>A0AAN6MDA0_9PEZI</name>
<reference evidence="1" key="2">
    <citation type="submission" date="2023-05" db="EMBL/GenBank/DDBJ databases">
        <authorList>
            <consortium name="Lawrence Berkeley National Laboratory"/>
            <person name="Steindorff A."/>
            <person name="Hensen N."/>
            <person name="Bonometti L."/>
            <person name="Westerberg I."/>
            <person name="Brannstrom I.O."/>
            <person name="Guillou S."/>
            <person name="Cros-Aarteil S."/>
            <person name="Calhoun S."/>
            <person name="Haridas S."/>
            <person name="Kuo A."/>
            <person name="Mondo S."/>
            <person name="Pangilinan J."/>
            <person name="Riley R."/>
            <person name="Labutti K."/>
            <person name="Andreopoulos B."/>
            <person name="Lipzen A."/>
            <person name="Chen C."/>
            <person name="Yanf M."/>
            <person name="Daum C."/>
            <person name="Ng V."/>
            <person name="Clum A."/>
            <person name="Ohm R."/>
            <person name="Martin F."/>
            <person name="Silar P."/>
            <person name="Natvig D."/>
            <person name="Lalanne C."/>
            <person name="Gautier V."/>
            <person name="Ament-Velasquez S.L."/>
            <person name="Kruys A."/>
            <person name="Hutchinson M.I."/>
            <person name="Powell A.J."/>
            <person name="Barry K."/>
            <person name="Miller A.N."/>
            <person name="Grigoriev I.V."/>
            <person name="Debuchy R."/>
            <person name="Gladieux P."/>
            <person name="Thoren M.H."/>
            <person name="Johannesson H."/>
        </authorList>
    </citation>
    <scope>NUCLEOTIDE SEQUENCE</scope>
    <source>
        <strain evidence="1">CBS 103.79</strain>
    </source>
</reference>
<gene>
    <name evidence="1" type="ORF">C8A05DRAFT_47624</name>
</gene>
<evidence type="ECO:0000313" key="2">
    <source>
        <dbReference type="Proteomes" id="UP001303889"/>
    </source>
</evidence>